<evidence type="ECO:0000256" key="2">
    <source>
        <dbReference type="ARBA" id="ARBA00022448"/>
    </source>
</evidence>
<comment type="subcellular location">
    <subcellularLocation>
        <location evidence="1">Cell membrane</location>
        <topology evidence="1">Multi-pass membrane protein</topology>
    </subcellularLocation>
</comment>
<feature type="transmembrane region" description="Helical" evidence="5">
    <location>
        <begin position="158"/>
        <end position="179"/>
    </location>
</feature>
<comment type="caution">
    <text evidence="6">The sequence shown here is derived from an EMBL/GenBank/DDBJ whole genome shotgun (WGS) entry which is preliminary data.</text>
</comment>
<sequence>MCHKSCWGGRHSEKPLNHLDNSKNFFQAFIIGQHLDGGDVVKLLRRQSIAGLLTGLAFALSLTASHCFMRADGLSHMALSIATMLAAENILNILIFGIMGIVIAGKIIDSHGPYALVVKDYGTAVALWALLLMVQMVNIMLFWPICWFVSIPFGWVEAIITAWSGLRGYVGLTLALYILSNPAVMDEVHRSQAFFYVAAVVVLTVIVQGCTFELFLTERFALPHRSDYCSAGYLD</sequence>
<keyword evidence="5" id="KW-1133">Transmembrane helix</keyword>
<reference evidence="6 7" key="1">
    <citation type="journal article" date="2024" name="Nat. Commun.">
        <title>Phylogenomics reveals the evolutionary origins of lichenization in chlorophyte algae.</title>
        <authorList>
            <person name="Puginier C."/>
            <person name="Libourel C."/>
            <person name="Otte J."/>
            <person name="Skaloud P."/>
            <person name="Haon M."/>
            <person name="Grisel S."/>
            <person name="Petersen M."/>
            <person name="Berrin J.G."/>
            <person name="Delaux P.M."/>
            <person name="Dal Grande F."/>
            <person name="Keller J."/>
        </authorList>
    </citation>
    <scope>NUCLEOTIDE SEQUENCE [LARGE SCALE GENOMIC DNA]</scope>
    <source>
        <strain evidence="6 7">SAG 2523</strain>
    </source>
</reference>
<dbReference type="GO" id="GO:0005886">
    <property type="term" value="C:plasma membrane"/>
    <property type="evidence" value="ECO:0007669"/>
    <property type="project" value="UniProtKB-SubCell"/>
</dbReference>
<dbReference type="GO" id="GO:0051453">
    <property type="term" value="P:regulation of intracellular pH"/>
    <property type="evidence" value="ECO:0007669"/>
    <property type="project" value="TreeGrafter"/>
</dbReference>
<dbReference type="GO" id="GO:0015386">
    <property type="term" value="F:potassium:proton antiporter activity"/>
    <property type="evidence" value="ECO:0007669"/>
    <property type="project" value="TreeGrafter"/>
</dbReference>
<dbReference type="GO" id="GO:0015385">
    <property type="term" value="F:sodium:proton antiporter activity"/>
    <property type="evidence" value="ECO:0007669"/>
    <property type="project" value="InterPro"/>
</dbReference>
<dbReference type="PANTHER" id="PTHR10110:SF86">
    <property type="entry name" value="SODIUM_HYDROGEN EXCHANGER 7"/>
    <property type="match status" value="1"/>
</dbReference>
<evidence type="ECO:0000256" key="1">
    <source>
        <dbReference type="ARBA" id="ARBA00004651"/>
    </source>
</evidence>
<keyword evidence="7" id="KW-1185">Reference proteome</keyword>
<keyword evidence="3" id="KW-1003">Cell membrane</keyword>
<keyword evidence="5" id="KW-0472">Membrane</keyword>
<dbReference type="InterPro" id="IPR018422">
    <property type="entry name" value="Cation/H_exchanger_CPA1"/>
</dbReference>
<dbReference type="AlphaFoldDB" id="A0AAW1TI38"/>
<keyword evidence="5" id="KW-0812">Transmembrane</keyword>
<organism evidence="6 7">
    <name type="scientific">Apatococcus fuscideae</name>
    <dbReference type="NCBI Taxonomy" id="2026836"/>
    <lineage>
        <taxon>Eukaryota</taxon>
        <taxon>Viridiplantae</taxon>
        <taxon>Chlorophyta</taxon>
        <taxon>core chlorophytes</taxon>
        <taxon>Trebouxiophyceae</taxon>
        <taxon>Chlorellales</taxon>
        <taxon>Chlorellaceae</taxon>
        <taxon>Apatococcus</taxon>
    </lineage>
</organism>
<feature type="transmembrane region" description="Helical" evidence="5">
    <location>
        <begin position="49"/>
        <end position="69"/>
    </location>
</feature>
<dbReference type="EMBL" id="JALJOV010000028">
    <property type="protein sequence ID" value="KAK9868440.1"/>
    <property type="molecule type" value="Genomic_DNA"/>
</dbReference>
<feature type="transmembrane region" description="Helical" evidence="5">
    <location>
        <begin position="128"/>
        <end position="151"/>
    </location>
</feature>
<evidence type="ECO:0000256" key="3">
    <source>
        <dbReference type="ARBA" id="ARBA00022475"/>
    </source>
</evidence>
<keyword evidence="2" id="KW-0813">Transport</keyword>
<protein>
    <submittedName>
        <fullName evidence="6">Uncharacterized protein</fullName>
    </submittedName>
</protein>
<keyword evidence="4" id="KW-0406">Ion transport</keyword>
<evidence type="ECO:0000313" key="6">
    <source>
        <dbReference type="EMBL" id="KAK9868440.1"/>
    </source>
</evidence>
<feature type="transmembrane region" description="Helical" evidence="5">
    <location>
        <begin position="194"/>
        <end position="216"/>
    </location>
</feature>
<accession>A0AAW1TI38</accession>
<dbReference type="Proteomes" id="UP001485043">
    <property type="component" value="Unassembled WGS sequence"/>
</dbReference>
<evidence type="ECO:0000313" key="7">
    <source>
        <dbReference type="Proteomes" id="UP001485043"/>
    </source>
</evidence>
<gene>
    <name evidence="6" type="ORF">WJX84_000685</name>
</gene>
<feature type="transmembrane region" description="Helical" evidence="5">
    <location>
        <begin position="90"/>
        <end position="108"/>
    </location>
</feature>
<name>A0AAW1TI38_9CHLO</name>
<dbReference type="PANTHER" id="PTHR10110">
    <property type="entry name" value="SODIUM/HYDROGEN EXCHANGER"/>
    <property type="match status" value="1"/>
</dbReference>
<evidence type="ECO:0000256" key="5">
    <source>
        <dbReference type="SAM" id="Phobius"/>
    </source>
</evidence>
<evidence type="ECO:0000256" key="4">
    <source>
        <dbReference type="ARBA" id="ARBA00023065"/>
    </source>
</evidence>
<dbReference type="GO" id="GO:0098719">
    <property type="term" value="P:sodium ion import across plasma membrane"/>
    <property type="evidence" value="ECO:0007669"/>
    <property type="project" value="TreeGrafter"/>
</dbReference>
<proteinExistence type="predicted"/>